<evidence type="ECO:0000256" key="1">
    <source>
        <dbReference type="SAM" id="MobiDB-lite"/>
    </source>
</evidence>
<accession>A0AAV9XBI1</accession>
<protein>
    <submittedName>
        <fullName evidence="2">Uncharacterized protein</fullName>
    </submittedName>
</protein>
<dbReference type="EMBL" id="JAVHJO010000006">
    <property type="protein sequence ID" value="KAK6539438.1"/>
    <property type="molecule type" value="Genomic_DNA"/>
</dbReference>
<reference evidence="2 3" key="1">
    <citation type="submission" date="2019-10" db="EMBL/GenBank/DDBJ databases">
        <authorList>
            <person name="Palmer J.M."/>
        </authorList>
    </citation>
    <scope>NUCLEOTIDE SEQUENCE [LARGE SCALE GENOMIC DNA]</scope>
    <source>
        <strain evidence="2 3">TWF694</strain>
    </source>
</reference>
<sequence length="209" mass="22833">MPSLHSASSCQSLVNQALGVSANNIAESSSKPRIHGTKTRRSPTSCTDSLTTSASKTRSSSSRESQRPVGNIAEAASSETPAPTPPKTHSSNTSPCPTCNQPSPNIHRDQVAPREDDFLFGHTAFSMADAPVPGGYEPVVSLPIALFIPPRHIPELWNFPDPQPPCPAPNSQEADLEGDWYWYTLQCYLAESYTEDPYPLRCRLHFRQT</sequence>
<organism evidence="2 3">
    <name type="scientific">Orbilia ellipsospora</name>
    <dbReference type="NCBI Taxonomy" id="2528407"/>
    <lineage>
        <taxon>Eukaryota</taxon>
        <taxon>Fungi</taxon>
        <taxon>Dikarya</taxon>
        <taxon>Ascomycota</taxon>
        <taxon>Pezizomycotina</taxon>
        <taxon>Orbiliomycetes</taxon>
        <taxon>Orbiliales</taxon>
        <taxon>Orbiliaceae</taxon>
        <taxon>Orbilia</taxon>
    </lineage>
</organism>
<feature type="compositionally biased region" description="Polar residues" evidence="1">
    <location>
        <begin position="87"/>
        <end position="104"/>
    </location>
</feature>
<dbReference type="Proteomes" id="UP001365542">
    <property type="component" value="Unassembled WGS sequence"/>
</dbReference>
<feature type="region of interest" description="Disordered" evidence="1">
    <location>
        <begin position="20"/>
        <end position="109"/>
    </location>
</feature>
<proteinExistence type="predicted"/>
<gene>
    <name evidence="2" type="ORF">TWF694_009662</name>
</gene>
<comment type="caution">
    <text evidence="2">The sequence shown here is derived from an EMBL/GenBank/DDBJ whole genome shotgun (WGS) entry which is preliminary data.</text>
</comment>
<name>A0AAV9XBI1_9PEZI</name>
<dbReference type="AlphaFoldDB" id="A0AAV9XBI1"/>
<feature type="compositionally biased region" description="Basic residues" evidence="1">
    <location>
        <begin position="32"/>
        <end position="41"/>
    </location>
</feature>
<feature type="compositionally biased region" description="Low complexity" evidence="1">
    <location>
        <begin position="49"/>
        <end position="63"/>
    </location>
</feature>
<evidence type="ECO:0000313" key="2">
    <source>
        <dbReference type="EMBL" id="KAK6539438.1"/>
    </source>
</evidence>
<keyword evidence="3" id="KW-1185">Reference proteome</keyword>
<evidence type="ECO:0000313" key="3">
    <source>
        <dbReference type="Proteomes" id="UP001365542"/>
    </source>
</evidence>
<feature type="compositionally biased region" description="Polar residues" evidence="1">
    <location>
        <begin position="21"/>
        <end position="31"/>
    </location>
</feature>